<name>A0A8E2VK49_9RHOB</name>
<feature type="region of interest" description="Disordered" evidence="1">
    <location>
        <begin position="31"/>
        <end position="60"/>
    </location>
</feature>
<protein>
    <submittedName>
        <fullName evidence="2">Uncharacterized protein</fullName>
    </submittedName>
</protein>
<evidence type="ECO:0000313" key="3">
    <source>
        <dbReference type="Proteomes" id="UP000244037"/>
    </source>
</evidence>
<accession>A0A8E2VK49</accession>
<keyword evidence="3" id="KW-1185">Reference proteome</keyword>
<organism evidence="2 3">
    <name type="scientific">Rhodovulum kholense</name>
    <dbReference type="NCBI Taxonomy" id="453584"/>
    <lineage>
        <taxon>Bacteria</taxon>
        <taxon>Pseudomonadati</taxon>
        <taxon>Pseudomonadota</taxon>
        <taxon>Alphaproteobacteria</taxon>
        <taxon>Rhodobacterales</taxon>
        <taxon>Paracoccaceae</taxon>
        <taxon>Rhodovulum</taxon>
    </lineage>
</organism>
<proteinExistence type="predicted"/>
<reference evidence="2 3" key="1">
    <citation type="submission" date="2018-04" db="EMBL/GenBank/DDBJ databases">
        <title>Genomic Encyclopedia of Archaeal and Bacterial Type Strains, Phase II (KMG-II): from individual species to whole genera.</title>
        <authorList>
            <person name="Goeker M."/>
        </authorList>
    </citation>
    <scope>NUCLEOTIDE SEQUENCE [LARGE SCALE GENOMIC DNA]</scope>
    <source>
        <strain evidence="2 3">DSM 19783</strain>
    </source>
</reference>
<comment type="caution">
    <text evidence="2">The sequence shown here is derived from an EMBL/GenBank/DDBJ whole genome shotgun (WGS) entry which is preliminary data.</text>
</comment>
<dbReference type="Proteomes" id="UP000244037">
    <property type="component" value="Unassembled WGS sequence"/>
</dbReference>
<dbReference type="EMBL" id="QAYC01000010">
    <property type="protein sequence ID" value="PTW47120.1"/>
    <property type="molecule type" value="Genomic_DNA"/>
</dbReference>
<dbReference type="AlphaFoldDB" id="A0A8E2VK49"/>
<sequence length="310" mass="33436">MSLSFGLTQAQIEGIWGDTGTILPERLHYPAHWPDPKPPQVSIDGNAPPPLPAGTAPSDIEEQDGRLVLVNISPPPRSDLETIHGDLREDLAALLSSGAFDNISRGLGTALSRYAGIVDCAYADLDQIRFGVQTKALRLKLDASRQDLSEAAPEKTGDLDAALLSAELIAARLPDWQAFLKETAEDRAPVAAHEDEIAEAIEGAAERMKEDPTHFAPALPERLSEYVNTATIEGYLAATTLLNDLTFVTMTELRRLVRDTGSEARELAIKGLALGVVTGLGATLSKLAGILPAEFDWILPWLRYIPTLFG</sequence>
<evidence type="ECO:0000256" key="1">
    <source>
        <dbReference type="SAM" id="MobiDB-lite"/>
    </source>
</evidence>
<gene>
    <name evidence="2" type="ORF">C8N38_11089</name>
</gene>
<evidence type="ECO:0000313" key="2">
    <source>
        <dbReference type="EMBL" id="PTW47120.1"/>
    </source>
</evidence>